<feature type="region of interest" description="Disordered" evidence="2">
    <location>
        <begin position="135"/>
        <end position="165"/>
    </location>
</feature>
<evidence type="ECO:0000259" key="4">
    <source>
        <dbReference type="Pfam" id="PF09362"/>
    </source>
</evidence>
<evidence type="ECO:0000313" key="5">
    <source>
        <dbReference type="EMBL" id="RVX47192.1"/>
    </source>
</evidence>
<dbReference type="Pfam" id="PF09362">
    <property type="entry name" value="DUF1996"/>
    <property type="match status" value="1"/>
</dbReference>
<comment type="caution">
    <text evidence="5">The sequence shown here is derived from an EMBL/GenBank/DDBJ whole genome shotgun (WGS) entry which is preliminary data.</text>
</comment>
<dbReference type="PANTHER" id="PTHR43662">
    <property type="match status" value="1"/>
</dbReference>
<protein>
    <submittedName>
        <fullName evidence="5">Uncharacterized protein DUF1996</fullName>
    </submittedName>
</protein>
<dbReference type="EMBL" id="SAUN01000001">
    <property type="protein sequence ID" value="RVX47192.1"/>
    <property type="molecule type" value="Genomic_DNA"/>
</dbReference>
<dbReference type="InterPro" id="IPR018535">
    <property type="entry name" value="DUF1996"/>
</dbReference>
<evidence type="ECO:0000313" key="6">
    <source>
        <dbReference type="Proteomes" id="UP000284824"/>
    </source>
</evidence>
<name>A0A438MN34_9ACTN</name>
<gene>
    <name evidence="5" type="ORF">EDD27_10115</name>
</gene>
<feature type="domain" description="DUF1996" evidence="4">
    <location>
        <begin position="320"/>
        <end position="512"/>
    </location>
</feature>
<evidence type="ECO:0000256" key="1">
    <source>
        <dbReference type="SAM" id="Coils"/>
    </source>
</evidence>
<feature type="coiled-coil region" evidence="1">
    <location>
        <begin position="183"/>
        <end position="210"/>
    </location>
</feature>
<feature type="region of interest" description="Disordered" evidence="2">
    <location>
        <begin position="277"/>
        <end position="313"/>
    </location>
</feature>
<proteinExistence type="predicted"/>
<organism evidence="5 6">
    <name type="scientific">Nonomuraea polychroma</name>
    <dbReference type="NCBI Taxonomy" id="46176"/>
    <lineage>
        <taxon>Bacteria</taxon>
        <taxon>Bacillati</taxon>
        <taxon>Actinomycetota</taxon>
        <taxon>Actinomycetes</taxon>
        <taxon>Streptosporangiales</taxon>
        <taxon>Streptosporangiaceae</taxon>
        <taxon>Nonomuraea</taxon>
    </lineage>
</organism>
<dbReference type="AlphaFoldDB" id="A0A438MN34"/>
<dbReference type="PANTHER" id="PTHR43662:SF3">
    <property type="entry name" value="DOMAIN PROTEIN, PUTATIVE (AFU_ORTHOLOGUE AFUA_6G11970)-RELATED"/>
    <property type="match status" value="1"/>
</dbReference>
<evidence type="ECO:0000256" key="3">
    <source>
        <dbReference type="SAM" id="SignalP"/>
    </source>
</evidence>
<feature type="coiled-coil region" evidence="1">
    <location>
        <begin position="59"/>
        <end position="86"/>
    </location>
</feature>
<keyword evidence="3" id="KW-0732">Signal</keyword>
<feature type="chain" id="PRO_5039122280" evidence="3">
    <location>
        <begin position="35"/>
        <end position="553"/>
    </location>
</feature>
<dbReference type="Proteomes" id="UP000284824">
    <property type="component" value="Unassembled WGS sequence"/>
</dbReference>
<reference evidence="5 6" key="1">
    <citation type="submission" date="2019-01" db="EMBL/GenBank/DDBJ databases">
        <title>Sequencing the genomes of 1000 actinobacteria strains.</title>
        <authorList>
            <person name="Klenk H.-P."/>
        </authorList>
    </citation>
    <scope>NUCLEOTIDE SEQUENCE [LARGE SCALE GENOMIC DNA]</scope>
    <source>
        <strain evidence="5 6">DSM 43925</strain>
    </source>
</reference>
<accession>A0A438MN34</accession>
<feature type="signal peptide" evidence="3">
    <location>
        <begin position="1"/>
        <end position="34"/>
    </location>
</feature>
<keyword evidence="1" id="KW-0175">Coiled coil</keyword>
<sequence>MRIPSGGRRFRPWLGALCGSIALALSATPAFAHAGTVAAQTIVCPGVADKLPDIPAAAQAEVDRNLALLDKQLQEANDRLARSVGQGGPNFVQNAILGPLASKRGATIDRIAIAIGRTAERPTGLDNLATCTLSDTTAPAPPGDGATSTPAPTTTTAPDPGTGQSIVCPSVADKLPPIPAAAQGEVDRNLALLEKQIQEANNRLATSIGQGGPNFVRNAILGPLASKRGATIDRIAIAIGRTAQRPTGLDNLATCTLSNEGGAELSAADFVDIQQVPASEQPEPSETGSTGTFLSRCGTSSEDRSNNDNLITAPGVSNGAQALYEYVGNMSADALSTNESLADADTTCRNQADQSAYFWPTLRVLGADAAETDGDNAGTAVQPSSVRLEYRGNPTSEVTTPPQFLRMLAGDARAATNGGAEARPTWTCTGFTDRLTDKYPICPSGSDLVRVFDMPSCWDGENIDSADHRTNLAFPDEDGACPSGTEAVPQLRLTLTYDDVPNTEPEGTNVPFAVDSLASEANSPNTDHAGAIVVMSEQLVNKVVQCINSDKEC</sequence>
<evidence type="ECO:0000256" key="2">
    <source>
        <dbReference type="SAM" id="MobiDB-lite"/>
    </source>
</evidence>
<feature type="compositionally biased region" description="Low complexity" evidence="2">
    <location>
        <begin position="135"/>
        <end position="163"/>
    </location>
</feature>
<feature type="compositionally biased region" description="Polar residues" evidence="2">
    <location>
        <begin position="277"/>
        <end position="300"/>
    </location>
</feature>
<keyword evidence="6" id="KW-1185">Reference proteome</keyword>